<dbReference type="Pfam" id="PF04134">
    <property type="entry name" value="DCC1-like"/>
    <property type="match status" value="1"/>
</dbReference>
<evidence type="ECO:0000313" key="2">
    <source>
        <dbReference type="Proteomes" id="UP001597112"/>
    </source>
</evidence>
<protein>
    <submittedName>
        <fullName evidence="1">Thiol-disulfide oxidoreductase DCC family protein</fullName>
    </submittedName>
</protein>
<sequence>MDNSNHITVLFDGVCNLCNGTVQFVIKRDRAAIFRFASLQSDYAQALLRRVNLPTDQLYSVIVIEDGVAYQKSDAALRIARHLSGVWHWLYILRVVPKFIRDGLYNFIATNRYRFFGKQDHCMIPTPELKARFVD</sequence>
<dbReference type="Proteomes" id="UP001597112">
    <property type="component" value="Unassembled WGS sequence"/>
</dbReference>
<dbReference type="InterPro" id="IPR052927">
    <property type="entry name" value="DCC_oxidoreductase"/>
</dbReference>
<accession>A0ABW3JZI9</accession>
<comment type="caution">
    <text evidence="1">The sequence shown here is derived from an EMBL/GenBank/DDBJ whole genome shotgun (WGS) entry which is preliminary data.</text>
</comment>
<keyword evidence="2" id="KW-1185">Reference proteome</keyword>
<proteinExistence type="predicted"/>
<evidence type="ECO:0000313" key="1">
    <source>
        <dbReference type="EMBL" id="MFD0998443.1"/>
    </source>
</evidence>
<dbReference type="RefSeq" id="WP_377575152.1">
    <property type="nucleotide sequence ID" value="NZ_JBHTKA010000001.1"/>
</dbReference>
<dbReference type="PANTHER" id="PTHR33639">
    <property type="entry name" value="THIOL-DISULFIDE OXIDOREDUCTASE DCC"/>
    <property type="match status" value="1"/>
</dbReference>
<dbReference type="InterPro" id="IPR007263">
    <property type="entry name" value="DCC1-like"/>
</dbReference>
<reference evidence="2" key="1">
    <citation type="journal article" date="2019" name="Int. J. Syst. Evol. Microbiol.">
        <title>The Global Catalogue of Microorganisms (GCM) 10K type strain sequencing project: providing services to taxonomists for standard genome sequencing and annotation.</title>
        <authorList>
            <consortium name="The Broad Institute Genomics Platform"/>
            <consortium name="The Broad Institute Genome Sequencing Center for Infectious Disease"/>
            <person name="Wu L."/>
            <person name="Ma J."/>
        </authorList>
    </citation>
    <scope>NUCLEOTIDE SEQUENCE [LARGE SCALE GENOMIC DNA]</scope>
    <source>
        <strain evidence="2">CCUG 58938</strain>
    </source>
</reference>
<organism evidence="1 2">
    <name type="scientific">Ohtaekwangia kribbensis</name>
    <dbReference type="NCBI Taxonomy" id="688913"/>
    <lineage>
        <taxon>Bacteria</taxon>
        <taxon>Pseudomonadati</taxon>
        <taxon>Bacteroidota</taxon>
        <taxon>Cytophagia</taxon>
        <taxon>Cytophagales</taxon>
        <taxon>Fulvivirgaceae</taxon>
        <taxon>Ohtaekwangia</taxon>
    </lineage>
</organism>
<name>A0ABW3JZI9_9BACT</name>
<dbReference type="PANTHER" id="PTHR33639:SF2">
    <property type="entry name" value="DUF393 DOMAIN-CONTAINING PROTEIN"/>
    <property type="match status" value="1"/>
</dbReference>
<dbReference type="EMBL" id="JBHTKA010000001">
    <property type="protein sequence ID" value="MFD0998443.1"/>
    <property type="molecule type" value="Genomic_DNA"/>
</dbReference>
<gene>
    <name evidence="1" type="ORF">ACFQ21_03965</name>
</gene>